<sequence>MSFVLTTDRLSLTELDSKDAAFIFDLFNDEDCIRFIGDRGIKTGSDASEYLQTRLIDSYQKNGFGLYKATLKTDDEPMGICGLVKRDEHNPPDIGFAFLPQFRSGGYCTEAAQAILNWARDQRISDEILAYTNPDNFASIRVLEKIGLLKQTITKLPGQDFESLILSIRFK</sequence>
<dbReference type="Gene3D" id="3.40.630.30">
    <property type="match status" value="1"/>
</dbReference>
<dbReference type="PANTHER" id="PTHR43792">
    <property type="entry name" value="GNAT FAMILY, PUTATIVE (AFU_ORTHOLOGUE AFUA_3G00765)-RELATED-RELATED"/>
    <property type="match status" value="1"/>
</dbReference>
<dbReference type="GO" id="GO:0016747">
    <property type="term" value="F:acyltransferase activity, transferring groups other than amino-acyl groups"/>
    <property type="evidence" value="ECO:0007669"/>
    <property type="project" value="InterPro"/>
</dbReference>
<dbReference type="RefSeq" id="WP_099017678.1">
    <property type="nucleotide sequence ID" value="NZ_NIHB01000001.1"/>
</dbReference>
<dbReference type="SUPFAM" id="SSF55729">
    <property type="entry name" value="Acyl-CoA N-acyltransferases (Nat)"/>
    <property type="match status" value="1"/>
</dbReference>
<comment type="caution">
    <text evidence="2">The sequence shown here is derived from an EMBL/GenBank/DDBJ whole genome shotgun (WGS) entry which is preliminary data.</text>
</comment>
<accession>A0A4R6XUM1</accession>
<evidence type="ECO:0000259" key="1">
    <source>
        <dbReference type="PROSITE" id="PS51186"/>
    </source>
</evidence>
<reference evidence="2 3" key="1">
    <citation type="submission" date="2019-03" db="EMBL/GenBank/DDBJ databases">
        <title>Genomic Encyclopedia of Type Strains, Phase IV (KMG-IV): sequencing the most valuable type-strain genomes for metagenomic binning, comparative biology and taxonomic classification.</title>
        <authorList>
            <person name="Goeker M."/>
        </authorList>
    </citation>
    <scope>NUCLEOTIDE SEQUENCE [LARGE SCALE GENOMIC DNA]</scope>
    <source>
        <strain evidence="2 3">DSM 25488</strain>
    </source>
</reference>
<dbReference type="AlphaFoldDB" id="A0A4R6XUM1"/>
<organism evidence="2 3">
    <name type="scientific">Marinicella litoralis</name>
    <dbReference type="NCBI Taxonomy" id="644220"/>
    <lineage>
        <taxon>Bacteria</taxon>
        <taxon>Pseudomonadati</taxon>
        <taxon>Pseudomonadota</taxon>
        <taxon>Gammaproteobacteria</taxon>
        <taxon>Lysobacterales</taxon>
        <taxon>Marinicellaceae</taxon>
        <taxon>Marinicella</taxon>
    </lineage>
</organism>
<dbReference type="InterPro" id="IPR000182">
    <property type="entry name" value="GNAT_dom"/>
</dbReference>
<keyword evidence="3" id="KW-1185">Reference proteome</keyword>
<evidence type="ECO:0000313" key="3">
    <source>
        <dbReference type="Proteomes" id="UP000295724"/>
    </source>
</evidence>
<dbReference type="Pfam" id="PF13302">
    <property type="entry name" value="Acetyltransf_3"/>
    <property type="match status" value="1"/>
</dbReference>
<proteinExistence type="predicted"/>
<dbReference type="InterPro" id="IPR051531">
    <property type="entry name" value="N-acetyltransferase"/>
</dbReference>
<name>A0A4R6XUM1_9GAMM</name>
<dbReference type="Proteomes" id="UP000295724">
    <property type="component" value="Unassembled WGS sequence"/>
</dbReference>
<dbReference type="PANTHER" id="PTHR43792:SF1">
    <property type="entry name" value="N-ACETYLTRANSFERASE DOMAIN-CONTAINING PROTEIN"/>
    <property type="match status" value="1"/>
</dbReference>
<gene>
    <name evidence="2" type="ORF">C8D91_0566</name>
</gene>
<protein>
    <submittedName>
        <fullName evidence="2">RimJ/RimL family protein N-acetyltransferase</fullName>
    </submittedName>
</protein>
<evidence type="ECO:0000313" key="2">
    <source>
        <dbReference type="EMBL" id="TDR23702.1"/>
    </source>
</evidence>
<keyword evidence="2" id="KW-0808">Transferase</keyword>
<dbReference type="OrthoDB" id="9798081at2"/>
<dbReference type="InterPro" id="IPR016181">
    <property type="entry name" value="Acyl_CoA_acyltransferase"/>
</dbReference>
<dbReference type="EMBL" id="SNZB01000001">
    <property type="protein sequence ID" value="TDR23702.1"/>
    <property type="molecule type" value="Genomic_DNA"/>
</dbReference>
<feature type="domain" description="N-acetyltransferase" evidence="1">
    <location>
        <begin position="10"/>
        <end position="171"/>
    </location>
</feature>
<dbReference type="PROSITE" id="PS51186">
    <property type="entry name" value="GNAT"/>
    <property type="match status" value="1"/>
</dbReference>